<dbReference type="GO" id="GO:0005737">
    <property type="term" value="C:cytoplasm"/>
    <property type="evidence" value="ECO:0007669"/>
    <property type="project" value="TreeGrafter"/>
</dbReference>
<dbReference type="InterPro" id="IPR055377">
    <property type="entry name" value="GH3_M"/>
</dbReference>
<dbReference type="GO" id="GO:0016881">
    <property type="term" value="F:acid-amino acid ligase activity"/>
    <property type="evidence" value="ECO:0007669"/>
    <property type="project" value="TreeGrafter"/>
</dbReference>
<comment type="caution">
    <text evidence="3">The sequence shown here is derived from an EMBL/GenBank/DDBJ whole genome shotgun (WGS) entry which is preliminary data.</text>
</comment>
<dbReference type="PANTHER" id="PTHR31901:SF9">
    <property type="entry name" value="GH3 DOMAIN-CONTAINING PROTEIN"/>
    <property type="match status" value="1"/>
</dbReference>
<name>A0A5S4ZVV1_9FIRM</name>
<dbReference type="AlphaFoldDB" id="A0A5S4ZVV1"/>
<feature type="domain" description="GH3 C-terminal" evidence="2">
    <location>
        <begin position="441"/>
        <end position="553"/>
    </location>
</feature>
<proteinExistence type="predicted"/>
<dbReference type="InterPro" id="IPR055378">
    <property type="entry name" value="GH3_C"/>
</dbReference>
<sequence length="569" mass="63803">MKRKRGIMAVIQKTLGYIMAAASGYYRKKFEKDTLQAVEVNQLVLKKILNLNKTSEYGRKYQFSSIISPSDYKEKVPLTSYEDYRPYLERMANGEENILTSLPVIYFGLSSGTTGESKLIPVTALSRKVINSHMMLLTEGMLRQAVPGARYGSRGMMIMNGVKTGVTAGGIPTGAGTSGGMNSMRHIIPYLWTSPPEVMQLTDQPTAIYLHLLFALQEKDLAYINAPFPAPILQLFHTLEEQWPHLKRDLAEGGISRHLNLEPEIRNQLVKRLRPDAGRAEQLEKEIKKGAAGIACRLWPKLLYICCVAGGSFSIYMDKLRRYTGQIPVYSAVYSATEAMLGICTGINDVTYVITPRTAYHEFIPVDETESSNPTVLGMDELEKDKSYEVVITNQAGLYRYRLGDVVKVAGYYNNSPVVEFLYRKGQLLNLTGEKTQEKAVLAALKNAAKHWDRDLVDYTTAVDVNGPFGRYVIFVEVRNPEKATDITAWQAILQKALEKANPRYRAAVEARRIEGLLLQLVQPGTFHRLQRELMLRGASANQVKIPRVLKDKSLINFLSESTLKVGNC</sequence>
<reference evidence="3 4" key="1">
    <citation type="submission" date="2019-07" db="EMBL/GenBank/DDBJ databases">
        <title>Genomic Encyclopedia of Type Strains, Phase I: the one thousand microbial genomes (KMG-I) project.</title>
        <authorList>
            <person name="Kyrpides N."/>
        </authorList>
    </citation>
    <scope>NUCLEOTIDE SEQUENCE [LARGE SCALE GENOMIC DNA]</scope>
    <source>
        <strain evidence="3 4">DSM 6562</strain>
    </source>
</reference>
<dbReference type="Pfam" id="PF23572">
    <property type="entry name" value="GH3_C"/>
    <property type="match status" value="1"/>
</dbReference>
<dbReference type="Pfam" id="PF23571">
    <property type="entry name" value="GH3_M"/>
    <property type="match status" value="1"/>
</dbReference>
<gene>
    <name evidence="3" type="ORF">LX24_00715</name>
</gene>
<evidence type="ECO:0000259" key="2">
    <source>
        <dbReference type="Pfam" id="PF23572"/>
    </source>
</evidence>
<dbReference type="EMBL" id="VNHM01000003">
    <property type="protein sequence ID" value="TYO96905.1"/>
    <property type="molecule type" value="Genomic_DNA"/>
</dbReference>
<keyword evidence="4" id="KW-1185">Reference proteome</keyword>
<dbReference type="RefSeq" id="WP_243131606.1">
    <property type="nucleotide sequence ID" value="NZ_VNHM01000003.1"/>
</dbReference>
<dbReference type="Pfam" id="PF03321">
    <property type="entry name" value="GH3"/>
    <property type="match status" value="1"/>
</dbReference>
<dbReference type="Proteomes" id="UP000323166">
    <property type="component" value="Unassembled WGS sequence"/>
</dbReference>
<accession>A0A5S4ZVV1</accession>
<evidence type="ECO:0000259" key="1">
    <source>
        <dbReference type="Pfam" id="PF23571"/>
    </source>
</evidence>
<dbReference type="InterPro" id="IPR004993">
    <property type="entry name" value="GH3"/>
</dbReference>
<evidence type="ECO:0000313" key="4">
    <source>
        <dbReference type="Proteomes" id="UP000323166"/>
    </source>
</evidence>
<evidence type="ECO:0000313" key="3">
    <source>
        <dbReference type="EMBL" id="TYO96905.1"/>
    </source>
</evidence>
<dbReference type="PANTHER" id="PTHR31901">
    <property type="entry name" value="GH3 DOMAIN-CONTAINING PROTEIN"/>
    <property type="match status" value="1"/>
</dbReference>
<feature type="domain" description="GH3 middle" evidence="1">
    <location>
        <begin position="352"/>
        <end position="424"/>
    </location>
</feature>
<protein>
    <submittedName>
        <fullName evidence="3">GH3 auxin-responsive promoter</fullName>
    </submittedName>
</protein>
<organism evidence="3 4">
    <name type="scientific">Desulfallas thermosapovorans DSM 6562</name>
    <dbReference type="NCBI Taxonomy" id="1121431"/>
    <lineage>
        <taxon>Bacteria</taxon>
        <taxon>Bacillati</taxon>
        <taxon>Bacillota</taxon>
        <taxon>Clostridia</taxon>
        <taxon>Eubacteriales</taxon>
        <taxon>Desulfallaceae</taxon>
        <taxon>Desulfallas</taxon>
    </lineage>
</organism>